<proteinExistence type="inferred from homology"/>
<dbReference type="RefSeq" id="WP_057625181.1">
    <property type="nucleotide sequence ID" value="NZ_LKHV02000001.1"/>
</dbReference>
<keyword evidence="3" id="KW-0687">Ribonucleoprotein</keyword>
<gene>
    <name evidence="6" type="primary">rpmG</name>
    <name evidence="7" type="ORF">CC99x_011755</name>
    <name evidence="6" type="ORF">CC99x_02081</name>
</gene>
<dbReference type="PANTHER" id="PTHR15238">
    <property type="entry name" value="54S RIBOSOMAL PROTEIN L39, MITOCHONDRIAL"/>
    <property type="match status" value="1"/>
</dbReference>
<dbReference type="InterPro" id="IPR011332">
    <property type="entry name" value="Ribosomal_zn-bd"/>
</dbReference>
<evidence type="ECO:0000256" key="5">
    <source>
        <dbReference type="ARBA" id="ARBA00035488"/>
    </source>
</evidence>
<dbReference type="EMBL" id="LKHV02000001">
    <property type="protein sequence ID" value="MCS5709570.1"/>
    <property type="molecule type" value="Genomic_DNA"/>
</dbReference>
<dbReference type="PANTHER" id="PTHR15238:SF1">
    <property type="entry name" value="LARGE RIBOSOMAL SUBUNIT PROTEIN BL33M"/>
    <property type="match status" value="1"/>
</dbReference>
<reference evidence="6" key="1">
    <citation type="submission" date="2015-09" db="EMBL/GenBank/DDBJ databases">
        <title>Draft Genome Sequences of Two Novel Amoeba-resistant Intranuclear Bacteria, Candidatus Berkiella cookevillensis and Candidatus Berkiella aquae.</title>
        <authorList>
            <person name="Mehari Y.T."/>
            <person name="Arivett B.A."/>
            <person name="Farone A.L."/>
            <person name="Gunderson J.H."/>
            <person name="Farone M.B."/>
        </authorList>
    </citation>
    <scope>NUCLEOTIDE SEQUENCE [LARGE SCALE GENOMIC DNA]</scope>
    <source>
        <strain evidence="6">CC99</strain>
    </source>
</reference>
<dbReference type="GO" id="GO:0006412">
    <property type="term" value="P:translation"/>
    <property type="evidence" value="ECO:0007669"/>
    <property type="project" value="InterPro"/>
</dbReference>
<evidence type="ECO:0000313" key="8">
    <source>
        <dbReference type="Proteomes" id="UP000051494"/>
    </source>
</evidence>
<evidence type="ECO:0000256" key="2">
    <source>
        <dbReference type="ARBA" id="ARBA00022980"/>
    </source>
</evidence>
<keyword evidence="8" id="KW-1185">Reference proteome</keyword>
<reference evidence="7" key="2">
    <citation type="journal article" date="2016" name="Genome Announc.">
        <title>Draft Genome Sequences of Two Novel Amoeba-Resistant Intranuclear Bacteria, 'Candidatus Berkiella cookevillensis' and 'Candidatus Berkiella aquae'.</title>
        <authorList>
            <person name="Mehari Y.T."/>
            <person name="Arivett B.A."/>
            <person name="Farone A.L."/>
            <person name="Gunderson J.H."/>
            <person name="Farone M.B."/>
        </authorList>
    </citation>
    <scope>NUCLEOTIDE SEQUENCE</scope>
    <source>
        <strain evidence="7">CC99</strain>
    </source>
</reference>
<accession>A0A0Q9YK61</accession>
<evidence type="ECO:0000256" key="1">
    <source>
        <dbReference type="ARBA" id="ARBA00007596"/>
    </source>
</evidence>
<dbReference type="PATRIC" id="fig|1590042.3.peg.2127"/>
<dbReference type="AlphaFoldDB" id="A0A0Q9YK61"/>
<dbReference type="GO" id="GO:0022625">
    <property type="term" value="C:cytosolic large ribosomal subunit"/>
    <property type="evidence" value="ECO:0007669"/>
    <property type="project" value="TreeGrafter"/>
</dbReference>
<comment type="caution">
    <text evidence="6">The sequence shown here is derived from an EMBL/GenBank/DDBJ whole genome shotgun (WGS) entry which is preliminary data.</text>
</comment>
<dbReference type="Pfam" id="PF00471">
    <property type="entry name" value="Ribosomal_L33"/>
    <property type="match status" value="1"/>
</dbReference>
<sequence>MAADTINVIMRSTESRFFYTTTKNKRNKEKLNLKRYDPVVRKHVMFVEEKMK</sequence>
<dbReference type="Gene3D" id="2.20.28.120">
    <property type="entry name" value="Ribosomal protein L33"/>
    <property type="match status" value="1"/>
</dbReference>
<dbReference type="InterPro" id="IPR001705">
    <property type="entry name" value="Ribosomal_bL33"/>
</dbReference>
<keyword evidence="2 6" id="KW-0689">Ribosomal protein</keyword>
<evidence type="ECO:0000256" key="3">
    <source>
        <dbReference type="ARBA" id="ARBA00023274"/>
    </source>
</evidence>
<dbReference type="InterPro" id="IPR038584">
    <property type="entry name" value="Ribosomal_bL33_sf"/>
</dbReference>
<dbReference type="EMBL" id="LKHV01000012">
    <property type="protein sequence ID" value="KRG17786.1"/>
    <property type="molecule type" value="Genomic_DNA"/>
</dbReference>
<dbReference type="GO" id="GO:0003735">
    <property type="term" value="F:structural constituent of ribosome"/>
    <property type="evidence" value="ECO:0007669"/>
    <property type="project" value="InterPro"/>
</dbReference>
<dbReference type="NCBIfam" id="TIGR01023">
    <property type="entry name" value="rpmG_bact"/>
    <property type="match status" value="1"/>
</dbReference>
<organism evidence="6">
    <name type="scientific">Candidatus Berkiella cookevillensis</name>
    <dbReference type="NCBI Taxonomy" id="437022"/>
    <lineage>
        <taxon>Bacteria</taxon>
        <taxon>Pseudomonadati</taxon>
        <taxon>Pseudomonadota</taxon>
        <taxon>Gammaproteobacteria</taxon>
        <taxon>Candidatus Berkiellales</taxon>
        <taxon>Candidatus Berkiellaceae</taxon>
        <taxon>Candidatus Berkiella</taxon>
    </lineage>
</organism>
<dbReference type="Proteomes" id="UP000051494">
    <property type="component" value="Unassembled WGS sequence"/>
</dbReference>
<dbReference type="SUPFAM" id="SSF57829">
    <property type="entry name" value="Zn-binding ribosomal proteins"/>
    <property type="match status" value="1"/>
</dbReference>
<reference evidence="7" key="3">
    <citation type="submission" date="2021-06" db="EMBL/GenBank/DDBJ databases">
        <title>Genomic Description and Analysis of Intracellular Bacteria, Candidatus Berkiella cookevillensis and Candidatus Berkiella aquae.</title>
        <authorList>
            <person name="Kidane D.T."/>
            <person name="Mehari Y.T."/>
            <person name="Rice F.C."/>
            <person name="Arivett B.A."/>
            <person name="Farone A.L."/>
            <person name="Berk S.G."/>
            <person name="Farone M.B."/>
        </authorList>
    </citation>
    <scope>NUCLEOTIDE SEQUENCE</scope>
    <source>
        <strain evidence="7">CC99</strain>
    </source>
</reference>
<evidence type="ECO:0000256" key="4">
    <source>
        <dbReference type="ARBA" id="ARBA00035176"/>
    </source>
</evidence>
<dbReference type="NCBIfam" id="NF001860">
    <property type="entry name" value="PRK00595.1"/>
    <property type="match status" value="1"/>
</dbReference>
<evidence type="ECO:0000313" key="7">
    <source>
        <dbReference type="EMBL" id="MCS5709570.1"/>
    </source>
</evidence>
<dbReference type="STRING" id="437022.CC99x_02081"/>
<name>A0A0Q9YK61_9GAMM</name>
<protein>
    <recommendedName>
        <fullName evidence="4">Large ribosomal subunit protein bL33</fullName>
    </recommendedName>
    <alternativeName>
        <fullName evidence="5">50S ribosomal protein L33</fullName>
    </alternativeName>
</protein>
<evidence type="ECO:0000313" key="6">
    <source>
        <dbReference type="EMBL" id="KRG17786.1"/>
    </source>
</evidence>
<comment type="similarity">
    <text evidence="1">Belongs to the bacterial ribosomal protein bL33 family.</text>
</comment>